<dbReference type="PROSITE" id="PS00383">
    <property type="entry name" value="TYR_PHOSPHATASE_1"/>
    <property type="match status" value="1"/>
</dbReference>
<keyword evidence="3" id="KW-1185">Reference proteome</keyword>
<dbReference type="InterPro" id="IPR026893">
    <property type="entry name" value="Tyr/Ser_Pase_IphP-type"/>
</dbReference>
<sequence length="188" mass="20690">MKLKKIFKKGLTALGIVTVAAGTYLGGLQLTGNFHEVKAGELYRSAQPDAADLKRYINDYGIKTVINLRGAKPGKDWYEAEISESAALAVNHVDFHMSDRTVLSTERSRELIGLMRDAPKPILIHCRSGADRTGLASVMYLQQLGGVGEERAEWQLSPLYGHIGIPVIGPYAMDQTWENMEKVFGLPS</sequence>
<proteinExistence type="inferred from homology"/>
<evidence type="ECO:0000313" key="2">
    <source>
        <dbReference type="EMBL" id="TCT37824.1"/>
    </source>
</evidence>
<gene>
    <name evidence="2" type="ORF">EDC90_10169</name>
</gene>
<dbReference type="Gene3D" id="3.90.190.10">
    <property type="entry name" value="Protein tyrosine phosphatase superfamily"/>
    <property type="match status" value="1"/>
</dbReference>
<accession>A0A4R3NRB6</accession>
<dbReference type="CDD" id="cd14529">
    <property type="entry name" value="TpbA-like"/>
    <property type="match status" value="1"/>
</dbReference>
<dbReference type="InterPro" id="IPR029021">
    <property type="entry name" value="Prot-tyrosine_phosphatase-like"/>
</dbReference>
<organism evidence="2 3">
    <name type="scientific">Martelella mediterranea</name>
    <dbReference type="NCBI Taxonomy" id="293089"/>
    <lineage>
        <taxon>Bacteria</taxon>
        <taxon>Pseudomonadati</taxon>
        <taxon>Pseudomonadota</taxon>
        <taxon>Alphaproteobacteria</taxon>
        <taxon>Hyphomicrobiales</taxon>
        <taxon>Aurantimonadaceae</taxon>
        <taxon>Martelella</taxon>
    </lineage>
</organism>
<dbReference type="SUPFAM" id="SSF52799">
    <property type="entry name" value="(Phosphotyrosine protein) phosphatases II"/>
    <property type="match status" value="1"/>
</dbReference>
<dbReference type="PANTHER" id="PTHR31126:SF72">
    <property type="entry name" value="DUAL SPECIFICITY PROTEIN PHOSPHATASE TPBA"/>
    <property type="match status" value="1"/>
</dbReference>
<dbReference type="InterPro" id="IPR016130">
    <property type="entry name" value="Tyr_Pase_AS"/>
</dbReference>
<protein>
    <submittedName>
        <fullName evidence="2">Protein tyrosine/serine phosphatase</fullName>
    </submittedName>
</protein>
<dbReference type="Proteomes" id="UP000295097">
    <property type="component" value="Unassembled WGS sequence"/>
</dbReference>
<reference evidence="2 3" key="1">
    <citation type="submission" date="2019-03" db="EMBL/GenBank/DDBJ databases">
        <title>Freshwater and sediment microbial communities from various areas in North America, analyzing microbe dynamics in response to fracking.</title>
        <authorList>
            <person name="Lamendella R."/>
        </authorList>
    </citation>
    <scope>NUCLEOTIDE SEQUENCE [LARGE SCALE GENOMIC DNA]</scope>
    <source>
        <strain evidence="2 3">175.2</strain>
    </source>
</reference>
<comment type="similarity">
    <text evidence="1">Belongs to the protein-tyrosine phosphatase family.</text>
</comment>
<dbReference type="PANTHER" id="PTHR31126">
    <property type="entry name" value="TYROSINE-PROTEIN PHOSPHATASE"/>
    <property type="match status" value="1"/>
</dbReference>
<dbReference type="Pfam" id="PF13350">
    <property type="entry name" value="Y_phosphatase3"/>
    <property type="match status" value="1"/>
</dbReference>
<evidence type="ECO:0000256" key="1">
    <source>
        <dbReference type="ARBA" id="ARBA00009580"/>
    </source>
</evidence>
<name>A0A4R3NRB6_9HYPH</name>
<dbReference type="GO" id="GO:0004721">
    <property type="term" value="F:phosphoprotein phosphatase activity"/>
    <property type="evidence" value="ECO:0007669"/>
    <property type="project" value="InterPro"/>
</dbReference>
<dbReference type="AlphaFoldDB" id="A0A4R3NRB6"/>
<comment type="caution">
    <text evidence="2">The sequence shown here is derived from an EMBL/GenBank/DDBJ whole genome shotgun (WGS) entry which is preliminary data.</text>
</comment>
<dbReference type="EMBL" id="SMAR01000016">
    <property type="protein sequence ID" value="TCT37824.1"/>
    <property type="molecule type" value="Genomic_DNA"/>
</dbReference>
<evidence type="ECO:0000313" key="3">
    <source>
        <dbReference type="Proteomes" id="UP000295097"/>
    </source>
</evidence>